<keyword evidence="10" id="KW-1185">Reference proteome</keyword>
<dbReference type="GO" id="GO:0016679">
    <property type="term" value="F:oxidoreductase activity, acting on diphenols and related substances as donors"/>
    <property type="evidence" value="ECO:0007669"/>
    <property type="project" value="TreeGrafter"/>
</dbReference>
<keyword evidence="3 7" id="KW-0812">Transmembrane</keyword>
<dbReference type="HAMAP" id="MF_01207">
    <property type="entry name" value="MsrQ"/>
    <property type="match status" value="1"/>
</dbReference>
<evidence type="ECO:0000313" key="10">
    <source>
        <dbReference type="Proteomes" id="UP000477782"/>
    </source>
</evidence>
<evidence type="ECO:0000259" key="8">
    <source>
        <dbReference type="Pfam" id="PF01794"/>
    </source>
</evidence>
<keyword evidence="2 7" id="KW-0813">Transport</keyword>
<comment type="similarity">
    <text evidence="7">Belongs to the MsrQ family.</text>
</comment>
<dbReference type="EMBL" id="JAAIVJ010000012">
    <property type="protein sequence ID" value="NEY91691.1"/>
    <property type="molecule type" value="Genomic_DNA"/>
</dbReference>
<dbReference type="Proteomes" id="UP000477782">
    <property type="component" value="Unassembled WGS sequence"/>
</dbReference>
<keyword evidence="7" id="KW-0349">Heme</keyword>
<keyword evidence="7" id="KW-0285">Flavoprotein</keyword>
<evidence type="ECO:0000256" key="1">
    <source>
        <dbReference type="ARBA" id="ARBA00004141"/>
    </source>
</evidence>
<organism evidence="9 10">
    <name type="scientific">Tabrizicola oligotrophica</name>
    <dbReference type="NCBI Taxonomy" id="2710650"/>
    <lineage>
        <taxon>Bacteria</taxon>
        <taxon>Pseudomonadati</taxon>
        <taxon>Pseudomonadota</taxon>
        <taxon>Alphaproteobacteria</taxon>
        <taxon>Rhodobacterales</taxon>
        <taxon>Paracoccaceae</taxon>
        <taxon>Tabrizicola</taxon>
    </lineage>
</organism>
<dbReference type="GO" id="GO:0046872">
    <property type="term" value="F:metal ion binding"/>
    <property type="evidence" value="ECO:0007669"/>
    <property type="project" value="UniProtKB-KW"/>
</dbReference>
<keyword evidence="7" id="KW-0249">Electron transport</keyword>
<accession>A0A6M0QXL3</accession>
<dbReference type="Pfam" id="PF01794">
    <property type="entry name" value="Ferric_reduct"/>
    <property type="match status" value="1"/>
</dbReference>
<keyword evidence="5 7" id="KW-0408">Iron</keyword>
<dbReference type="AlphaFoldDB" id="A0A6M0QXL3"/>
<gene>
    <name evidence="7 9" type="primary">msrQ</name>
    <name evidence="9" type="ORF">G4Z14_15430</name>
</gene>
<feature type="transmembrane region" description="Helical" evidence="7">
    <location>
        <begin position="150"/>
        <end position="170"/>
    </location>
</feature>
<dbReference type="InterPro" id="IPR013130">
    <property type="entry name" value="Fe3_Rdtase_TM_dom"/>
</dbReference>
<keyword evidence="4 7" id="KW-1133">Transmembrane helix</keyword>
<feature type="transmembrane region" description="Helical" evidence="7">
    <location>
        <begin position="79"/>
        <end position="97"/>
    </location>
</feature>
<comment type="subcellular location">
    <subcellularLocation>
        <location evidence="7">Cell membrane</location>
        <topology evidence="7">Multi-pass membrane protein</topology>
    </subcellularLocation>
    <subcellularLocation>
        <location evidence="1">Membrane</location>
        <topology evidence="1">Multi-pass membrane protein</topology>
    </subcellularLocation>
</comment>
<feature type="domain" description="Ferric oxidoreductase" evidence="8">
    <location>
        <begin position="49"/>
        <end position="161"/>
    </location>
</feature>
<dbReference type="GO" id="GO:0005886">
    <property type="term" value="C:plasma membrane"/>
    <property type="evidence" value="ECO:0007669"/>
    <property type="project" value="UniProtKB-SubCell"/>
</dbReference>
<comment type="cofactor">
    <cofactor evidence="7">
        <name>FMN</name>
        <dbReference type="ChEBI" id="CHEBI:58210"/>
    </cofactor>
    <text evidence="7">Binds 1 FMN per subunit.</text>
</comment>
<evidence type="ECO:0000256" key="4">
    <source>
        <dbReference type="ARBA" id="ARBA00022989"/>
    </source>
</evidence>
<feature type="transmembrane region" description="Helical" evidence="7">
    <location>
        <begin position="117"/>
        <end position="138"/>
    </location>
</feature>
<dbReference type="GO" id="GO:0010181">
    <property type="term" value="F:FMN binding"/>
    <property type="evidence" value="ECO:0007669"/>
    <property type="project" value="UniProtKB-UniRule"/>
</dbReference>
<sequence length="202" mass="22072">MRDRINATARRVPTAFLYIGGAILALWLLFAAVQDSLGPDPVKALEQGLGIWALRFLLASLCITPLMRAGIRLLKFRRALGLLGFAYAALHFATWIALDMGLRWGQIAGDLTKRPYIIVGALGLLLLLPLAATSWNGAIRRLGAAAWNRLHRLAYPAILAGAVHFVMIGKVWTGESLVYLGIAMVLLVLRVPQSRRIPARAT</sequence>
<evidence type="ECO:0000313" key="9">
    <source>
        <dbReference type="EMBL" id="NEY91691.1"/>
    </source>
</evidence>
<dbReference type="PANTHER" id="PTHR36964">
    <property type="entry name" value="PROTEIN-METHIONINE-SULFOXIDE REDUCTASE HEME-BINDING SUBUNIT MSRQ"/>
    <property type="match status" value="1"/>
</dbReference>
<evidence type="ECO:0000256" key="7">
    <source>
        <dbReference type="HAMAP-Rule" id="MF_01207"/>
    </source>
</evidence>
<evidence type="ECO:0000256" key="5">
    <source>
        <dbReference type="ARBA" id="ARBA00023004"/>
    </source>
</evidence>
<name>A0A6M0QXL3_9RHOB</name>
<comment type="caution">
    <text evidence="9">The sequence shown here is derived from an EMBL/GenBank/DDBJ whole genome shotgun (WGS) entry which is preliminary data.</text>
</comment>
<protein>
    <recommendedName>
        <fullName evidence="7">Protein-methionine-sulfoxide reductase heme-binding subunit MsrQ</fullName>
    </recommendedName>
    <alternativeName>
        <fullName evidence="7">Flavocytochrome MsrQ</fullName>
    </alternativeName>
</protein>
<proteinExistence type="inferred from homology"/>
<evidence type="ECO:0000256" key="6">
    <source>
        <dbReference type="ARBA" id="ARBA00023136"/>
    </source>
</evidence>
<comment type="cofactor">
    <cofactor evidence="7">
        <name>heme b</name>
        <dbReference type="ChEBI" id="CHEBI:60344"/>
    </cofactor>
    <text evidence="7">Binds 1 heme b (iron(II)-protoporphyrin IX) group per subunit.</text>
</comment>
<dbReference type="NCBIfam" id="NF003833">
    <property type="entry name" value="PRK05419.1-5"/>
    <property type="match status" value="1"/>
</dbReference>
<dbReference type="RefSeq" id="WP_164627356.1">
    <property type="nucleotide sequence ID" value="NZ_JAAIVJ010000012.1"/>
</dbReference>
<feature type="transmembrane region" description="Helical" evidence="7">
    <location>
        <begin position="176"/>
        <end position="192"/>
    </location>
</feature>
<dbReference type="InterPro" id="IPR022837">
    <property type="entry name" value="MsrQ-like"/>
</dbReference>
<dbReference type="GO" id="GO:0020037">
    <property type="term" value="F:heme binding"/>
    <property type="evidence" value="ECO:0007669"/>
    <property type="project" value="UniProtKB-UniRule"/>
</dbReference>
<keyword evidence="7" id="KW-1003">Cell membrane</keyword>
<evidence type="ECO:0000256" key="3">
    <source>
        <dbReference type="ARBA" id="ARBA00022692"/>
    </source>
</evidence>
<comment type="function">
    <text evidence="7">Part of the MsrPQ system that repairs oxidized periplasmic proteins containing methionine sulfoxide residues (Met-O), using respiratory chain electrons. Thus protects these proteins from oxidative-stress damage caused by reactive species of oxygen and chlorine generated by the host defense mechanisms. MsrPQ is essential for the maintenance of envelope integrity under bleach stress, rescuing a wide series of structurally unrelated periplasmic proteins from methionine oxidation. MsrQ provides electrons for reduction to the reductase catalytic subunit MsrP, using the quinone pool of the respiratory chain.</text>
</comment>
<keyword evidence="6 7" id="KW-0472">Membrane</keyword>
<keyword evidence="7" id="KW-0479">Metal-binding</keyword>
<dbReference type="GO" id="GO:0009055">
    <property type="term" value="F:electron transfer activity"/>
    <property type="evidence" value="ECO:0007669"/>
    <property type="project" value="UniProtKB-UniRule"/>
</dbReference>
<feature type="transmembrane region" description="Helical" evidence="7">
    <location>
        <begin position="50"/>
        <end position="67"/>
    </location>
</feature>
<reference evidence="9 10" key="1">
    <citation type="submission" date="2020-02" db="EMBL/GenBank/DDBJ databases">
        <authorList>
            <person name="Chen W.-M."/>
        </authorList>
    </citation>
    <scope>NUCLEOTIDE SEQUENCE [LARGE SCALE GENOMIC DNA]</scope>
    <source>
        <strain evidence="9 10">KMS-5</strain>
    </source>
</reference>
<keyword evidence="7" id="KW-0288">FMN</keyword>
<dbReference type="GO" id="GO:0030091">
    <property type="term" value="P:protein repair"/>
    <property type="evidence" value="ECO:0007669"/>
    <property type="project" value="UniProtKB-UniRule"/>
</dbReference>
<comment type="subunit">
    <text evidence="7">Heterodimer of a catalytic subunit (MsrP) and a heme-binding subunit (MsrQ).</text>
</comment>
<feature type="transmembrane region" description="Helical" evidence="7">
    <location>
        <begin position="12"/>
        <end position="30"/>
    </location>
</feature>
<evidence type="ECO:0000256" key="2">
    <source>
        <dbReference type="ARBA" id="ARBA00022448"/>
    </source>
</evidence>
<dbReference type="PANTHER" id="PTHR36964:SF1">
    <property type="entry name" value="PROTEIN-METHIONINE-SULFOXIDE REDUCTASE HEME-BINDING SUBUNIT MSRQ"/>
    <property type="match status" value="1"/>
</dbReference>